<feature type="transmembrane region" description="Helical" evidence="1">
    <location>
        <begin position="146"/>
        <end position="166"/>
    </location>
</feature>
<keyword evidence="4" id="KW-1185">Reference proteome</keyword>
<evidence type="ECO:0000259" key="2">
    <source>
        <dbReference type="Pfam" id="PF04235"/>
    </source>
</evidence>
<dbReference type="RefSeq" id="WP_380796096.1">
    <property type="nucleotide sequence ID" value="NZ_JBHRVU010000004.1"/>
</dbReference>
<feature type="transmembrane region" description="Helical" evidence="1">
    <location>
        <begin position="314"/>
        <end position="336"/>
    </location>
</feature>
<evidence type="ECO:0000256" key="1">
    <source>
        <dbReference type="SAM" id="Phobius"/>
    </source>
</evidence>
<accession>A0ABV7NH44</accession>
<comment type="caution">
    <text evidence="3">The sequence shown here is derived from an EMBL/GenBank/DDBJ whole genome shotgun (WGS) entry which is preliminary data.</text>
</comment>
<protein>
    <submittedName>
        <fullName evidence="3">DUF418 domain-containing protein</fullName>
    </submittedName>
</protein>
<feature type="transmembrane region" description="Helical" evidence="1">
    <location>
        <begin position="20"/>
        <end position="41"/>
    </location>
</feature>
<gene>
    <name evidence="3" type="ORF">ACFOKF_12875</name>
</gene>
<name>A0ABV7NH44_9SPHN</name>
<feature type="domain" description="DUF418" evidence="2">
    <location>
        <begin position="261"/>
        <end position="421"/>
    </location>
</feature>
<feature type="transmembrane region" description="Helical" evidence="1">
    <location>
        <begin position="96"/>
        <end position="114"/>
    </location>
</feature>
<dbReference type="InterPro" id="IPR007349">
    <property type="entry name" value="DUF418"/>
</dbReference>
<feature type="transmembrane region" description="Helical" evidence="1">
    <location>
        <begin position="61"/>
        <end position="84"/>
    </location>
</feature>
<dbReference type="Pfam" id="PF04235">
    <property type="entry name" value="DUF418"/>
    <property type="match status" value="1"/>
</dbReference>
<proteinExistence type="predicted"/>
<dbReference type="EMBL" id="JBHRVU010000004">
    <property type="protein sequence ID" value="MFC3442063.1"/>
    <property type="molecule type" value="Genomic_DNA"/>
</dbReference>
<keyword evidence="1" id="KW-0812">Transmembrane</keyword>
<dbReference type="PANTHER" id="PTHR30590">
    <property type="entry name" value="INNER MEMBRANE PROTEIN"/>
    <property type="match status" value="1"/>
</dbReference>
<keyword evidence="1" id="KW-1133">Transmembrane helix</keyword>
<feature type="transmembrane region" description="Helical" evidence="1">
    <location>
        <begin position="275"/>
        <end position="294"/>
    </location>
</feature>
<dbReference type="InterPro" id="IPR052529">
    <property type="entry name" value="Bact_Transport_Assoc"/>
</dbReference>
<feature type="transmembrane region" description="Helical" evidence="1">
    <location>
        <begin position="356"/>
        <end position="376"/>
    </location>
</feature>
<evidence type="ECO:0000313" key="3">
    <source>
        <dbReference type="EMBL" id="MFC3442063.1"/>
    </source>
</evidence>
<keyword evidence="1" id="KW-0472">Membrane</keyword>
<feature type="transmembrane region" description="Helical" evidence="1">
    <location>
        <begin position="243"/>
        <end position="263"/>
    </location>
</feature>
<feature type="transmembrane region" description="Helical" evidence="1">
    <location>
        <begin position="120"/>
        <end position="139"/>
    </location>
</feature>
<reference evidence="4" key="1">
    <citation type="journal article" date="2019" name="Int. J. Syst. Evol. Microbiol.">
        <title>The Global Catalogue of Microorganisms (GCM) 10K type strain sequencing project: providing services to taxonomists for standard genome sequencing and annotation.</title>
        <authorList>
            <consortium name="The Broad Institute Genomics Platform"/>
            <consortium name="The Broad Institute Genome Sequencing Center for Infectious Disease"/>
            <person name="Wu L."/>
            <person name="Ma J."/>
        </authorList>
    </citation>
    <scope>NUCLEOTIDE SEQUENCE [LARGE SCALE GENOMIC DNA]</scope>
    <source>
        <strain evidence="4">CCM 7491</strain>
    </source>
</reference>
<sequence length="442" mass="48615">MTDTPLNPIAKAARFQSLDVLRGFAALGILLMNIPSMGLSWDRALPPLPVQWNADWIAVVIQQLAFNGVMRGLFTLLFGAGMIVMLTRPDPAREEAAHKAYFARCFALMLLGFVNFAIFLWPGEILFSYGLCGLVLFLFRKADIRLLGMAAALSLILMPIGLHHTLSDRIAMLKLADAAVAAKDAGKKPGKEEAEALKTRDEKIREALSPQTQAKERAIRTSLKTLPEWSLEKWSEISLTGPFTVWFQLETLGSMLLGMILFRIGVLTGRRSTRFYALMAAGGLIPGLALRGAVEIVLWRNGYIPTADGVTLQLWLYQPARLCMMIGMLGLVMLLLKSGALGRLASPLAAVGRTALTTYIGQSVITSILFYGLGFYGRFGFAQLMGLCLLIWIAQCMMSMAWLRRFDMGPAEWLLRSLTYGRFTPIGRRNATGAMPTGEATV</sequence>
<evidence type="ECO:0000313" key="4">
    <source>
        <dbReference type="Proteomes" id="UP001595681"/>
    </source>
</evidence>
<dbReference type="Proteomes" id="UP001595681">
    <property type="component" value="Unassembled WGS sequence"/>
</dbReference>
<feature type="transmembrane region" description="Helical" evidence="1">
    <location>
        <begin position="382"/>
        <end position="403"/>
    </location>
</feature>
<organism evidence="3 4">
    <name type="scientific">Sphingobium rhizovicinum</name>
    <dbReference type="NCBI Taxonomy" id="432308"/>
    <lineage>
        <taxon>Bacteria</taxon>
        <taxon>Pseudomonadati</taxon>
        <taxon>Pseudomonadota</taxon>
        <taxon>Alphaproteobacteria</taxon>
        <taxon>Sphingomonadales</taxon>
        <taxon>Sphingomonadaceae</taxon>
        <taxon>Sphingobium</taxon>
    </lineage>
</organism>
<dbReference type="PANTHER" id="PTHR30590:SF2">
    <property type="entry name" value="INNER MEMBRANE PROTEIN"/>
    <property type="match status" value="1"/>
</dbReference>